<keyword evidence="2" id="KW-1185">Reference proteome</keyword>
<evidence type="ECO:0000313" key="1">
    <source>
        <dbReference type="EMBL" id="KAI3707783.1"/>
    </source>
</evidence>
<evidence type="ECO:0000313" key="2">
    <source>
        <dbReference type="Proteomes" id="UP001055811"/>
    </source>
</evidence>
<accession>A0ACB9ADK1</accession>
<gene>
    <name evidence="1" type="ORF">L2E82_36601</name>
</gene>
<comment type="caution">
    <text evidence="1">The sequence shown here is derived from an EMBL/GenBank/DDBJ whole genome shotgun (WGS) entry which is preliminary data.</text>
</comment>
<protein>
    <submittedName>
        <fullName evidence="1">Uncharacterized protein</fullName>
    </submittedName>
</protein>
<proteinExistence type="predicted"/>
<organism evidence="1 2">
    <name type="scientific">Cichorium intybus</name>
    <name type="common">Chicory</name>
    <dbReference type="NCBI Taxonomy" id="13427"/>
    <lineage>
        <taxon>Eukaryota</taxon>
        <taxon>Viridiplantae</taxon>
        <taxon>Streptophyta</taxon>
        <taxon>Embryophyta</taxon>
        <taxon>Tracheophyta</taxon>
        <taxon>Spermatophyta</taxon>
        <taxon>Magnoliopsida</taxon>
        <taxon>eudicotyledons</taxon>
        <taxon>Gunneridae</taxon>
        <taxon>Pentapetalae</taxon>
        <taxon>asterids</taxon>
        <taxon>campanulids</taxon>
        <taxon>Asterales</taxon>
        <taxon>Asteraceae</taxon>
        <taxon>Cichorioideae</taxon>
        <taxon>Cichorieae</taxon>
        <taxon>Cichoriinae</taxon>
        <taxon>Cichorium</taxon>
    </lineage>
</organism>
<dbReference type="EMBL" id="CM042015">
    <property type="protein sequence ID" value="KAI3707783.1"/>
    <property type="molecule type" value="Genomic_DNA"/>
</dbReference>
<name>A0ACB9ADK1_CICIN</name>
<dbReference type="Proteomes" id="UP001055811">
    <property type="component" value="Linkage Group LG07"/>
</dbReference>
<sequence length="241" mass="27370">MDRNPRRDKFAKAKIEEPNLNLRLPRELFPKRDGDPLDDNTRKAHQAAETVDSGDKLDRKLNRIRNKELITVFGDDYEGMREIHRVSKATIGILADTESNLLRHSFLDLVGTVEEVRTAEELILDEVLKTYSSLTFPVILMPPIIYGDHITIPLNKVNCVLGTYSTNLLRMEMESGAWIKHEDDKCVDGHGDEDEKEGDEWKEKRKEDVEDKCKNGEESEDVGPTSASGCYGSDLQCLSHV</sequence>
<reference evidence="1 2" key="2">
    <citation type="journal article" date="2022" name="Mol. Ecol. Resour.">
        <title>The genomes of chicory, endive, great burdock and yacon provide insights into Asteraceae paleo-polyploidization history and plant inulin production.</title>
        <authorList>
            <person name="Fan W."/>
            <person name="Wang S."/>
            <person name="Wang H."/>
            <person name="Wang A."/>
            <person name="Jiang F."/>
            <person name="Liu H."/>
            <person name="Zhao H."/>
            <person name="Xu D."/>
            <person name="Zhang Y."/>
        </authorList>
    </citation>
    <scope>NUCLEOTIDE SEQUENCE [LARGE SCALE GENOMIC DNA]</scope>
    <source>
        <strain evidence="2">cv. Punajuju</strain>
        <tissue evidence="1">Leaves</tissue>
    </source>
</reference>
<reference evidence="2" key="1">
    <citation type="journal article" date="2022" name="Mol. Ecol. Resour.">
        <title>The genomes of chicory, endive, great burdock and yacon provide insights into Asteraceae palaeo-polyploidization history and plant inulin production.</title>
        <authorList>
            <person name="Fan W."/>
            <person name="Wang S."/>
            <person name="Wang H."/>
            <person name="Wang A."/>
            <person name="Jiang F."/>
            <person name="Liu H."/>
            <person name="Zhao H."/>
            <person name="Xu D."/>
            <person name="Zhang Y."/>
        </authorList>
    </citation>
    <scope>NUCLEOTIDE SEQUENCE [LARGE SCALE GENOMIC DNA]</scope>
    <source>
        <strain evidence="2">cv. Punajuju</strain>
    </source>
</reference>